<organism evidence="1 2">
    <name type="scientific">Paraphotobacterium marinum</name>
    <dbReference type="NCBI Taxonomy" id="1755811"/>
    <lineage>
        <taxon>Bacteria</taxon>
        <taxon>Pseudomonadati</taxon>
        <taxon>Pseudomonadota</taxon>
        <taxon>Gammaproteobacteria</taxon>
        <taxon>Vibrionales</taxon>
        <taxon>Vibrionaceae</taxon>
        <taxon>Paraphotobacterium</taxon>
    </lineage>
</organism>
<dbReference type="EMBL" id="CP022356">
    <property type="protein sequence ID" value="ASK79050.1"/>
    <property type="molecule type" value="Genomic_DNA"/>
</dbReference>
<keyword evidence="2" id="KW-1185">Reference proteome</keyword>
<name>A0A220VFL2_9GAMM</name>
<evidence type="ECO:0000313" key="1">
    <source>
        <dbReference type="EMBL" id="ASK79050.1"/>
    </source>
</evidence>
<dbReference type="AlphaFoldDB" id="A0A220VFL2"/>
<sequence>MITVGTKLKSKFKADRLNKVSVTKIKKDTNDELLYEITIIYSEGTKHSNTYWHTEDDILAEYHVLN</sequence>
<accession>A0A220VFL2</accession>
<dbReference type="RefSeq" id="WP_089073958.1">
    <property type="nucleotide sequence ID" value="NZ_CBCSAM010000002.1"/>
</dbReference>
<protein>
    <submittedName>
        <fullName evidence="1">Uncharacterized protein</fullName>
    </submittedName>
</protein>
<proteinExistence type="predicted"/>
<dbReference type="KEGG" id="pmai:CF386_08250"/>
<evidence type="ECO:0000313" key="2">
    <source>
        <dbReference type="Proteomes" id="UP000242175"/>
    </source>
</evidence>
<gene>
    <name evidence="1" type="ORF">CF386_08250</name>
</gene>
<dbReference type="Proteomes" id="UP000242175">
    <property type="component" value="Chromosome small"/>
</dbReference>
<reference evidence="1 2" key="1">
    <citation type="journal article" date="2016" name="Int. J. Syst. Evol. Microbiol.">
        <title>Paraphotobacterium marinum gen. nov., sp. nov., a member of the family Vibrionaceae, isolated from surface seawater.</title>
        <authorList>
            <person name="Huang Z."/>
            <person name="Dong C."/>
            <person name="Shao Z."/>
        </authorList>
    </citation>
    <scope>NUCLEOTIDE SEQUENCE [LARGE SCALE GENOMIC DNA]</scope>
    <source>
        <strain evidence="1 2">NSCS20N07D</strain>
    </source>
</reference>